<feature type="domain" description="NmrA-like" evidence="2">
    <location>
        <begin position="61"/>
        <end position="144"/>
    </location>
</feature>
<feature type="transmembrane region" description="Helical" evidence="1">
    <location>
        <begin position="56"/>
        <end position="78"/>
    </location>
</feature>
<dbReference type="PANTHER" id="PTHR48079:SF6">
    <property type="entry name" value="NAD(P)-BINDING DOMAIN-CONTAINING PROTEIN-RELATED"/>
    <property type="match status" value="1"/>
</dbReference>
<evidence type="ECO:0000313" key="3">
    <source>
        <dbReference type="EMBL" id="OBT97088.2"/>
    </source>
</evidence>
<dbReference type="SUPFAM" id="SSF51735">
    <property type="entry name" value="NAD(P)-binding Rossmann-fold domains"/>
    <property type="match status" value="1"/>
</dbReference>
<dbReference type="Gene3D" id="3.40.50.720">
    <property type="entry name" value="NAD(P)-binding Rossmann-like Domain"/>
    <property type="match status" value="1"/>
</dbReference>
<keyword evidence="1" id="KW-1133">Transmembrane helix</keyword>
<gene>
    <name evidence="3" type="ORF">VE01_04853</name>
</gene>
<reference evidence="4" key="2">
    <citation type="journal article" date="2018" name="Nat. Commun.">
        <title>Extreme sensitivity to ultraviolet light in the fungal pathogen causing white-nose syndrome of bats.</title>
        <authorList>
            <person name="Palmer J.M."/>
            <person name="Drees K.P."/>
            <person name="Foster J.T."/>
            <person name="Lindner D.L."/>
        </authorList>
    </citation>
    <scope>NUCLEOTIDE SEQUENCE [LARGE SCALE GENOMIC DNA]</scope>
    <source>
        <strain evidence="4">UAMH 10579</strain>
    </source>
</reference>
<dbReference type="RefSeq" id="XP_018130821.2">
    <property type="nucleotide sequence ID" value="XM_018274321.2"/>
</dbReference>
<dbReference type="GO" id="GO:0005737">
    <property type="term" value="C:cytoplasm"/>
    <property type="evidence" value="ECO:0007669"/>
    <property type="project" value="TreeGrafter"/>
</dbReference>
<keyword evidence="1" id="KW-0472">Membrane</keyword>
<dbReference type="STRING" id="342668.A0A1B8GMR8"/>
<evidence type="ECO:0000313" key="4">
    <source>
        <dbReference type="Proteomes" id="UP000091956"/>
    </source>
</evidence>
<keyword evidence="1" id="KW-0812">Transmembrane</keyword>
<dbReference type="InterPro" id="IPR036291">
    <property type="entry name" value="NAD(P)-bd_dom_sf"/>
</dbReference>
<feature type="transmembrane region" description="Helical" evidence="1">
    <location>
        <begin position="12"/>
        <end position="36"/>
    </location>
</feature>
<dbReference type="GO" id="GO:0004029">
    <property type="term" value="F:aldehyde dehydrogenase (NAD+) activity"/>
    <property type="evidence" value="ECO:0007669"/>
    <property type="project" value="TreeGrafter"/>
</dbReference>
<dbReference type="GeneID" id="28838239"/>
<evidence type="ECO:0000256" key="1">
    <source>
        <dbReference type="SAM" id="Phobius"/>
    </source>
</evidence>
<organism evidence="3 4">
    <name type="scientific">Pseudogymnoascus verrucosus</name>
    <dbReference type="NCBI Taxonomy" id="342668"/>
    <lineage>
        <taxon>Eukaryota</taxon>
        <taxon>Fungi</taxon>
        <taxon>Dikarya</taxon>
        <taxon>Ascomycota</taxon>
        <taxon>Pezizomycotina</taxon>
        <taxon>Leotiomycetes</taxon>
        <taxon>Thelebolales</taxon>
        <taxon>Thelebolaceae</taxon>
        <taxon>Pseudogymnoascus</taxon>
    </lineage>
</organism>
<dbReference type="InterPro" id="IPR051783">
    <property type="entry name" value="NAD(P)-dependent_oxidoreduct"/>
</dbReference>
<dbReference type="PANTHER" id="PTHR48079">
    <property type="entry name" value="PROTEIN YEEZ"/>
    <property type="match status" value="1"/>
</dbReference>
<dbReference type="Pfam" id="PF05368">
    <property type="entry name" value="NmrA"/>
    <property type="match status" value="1"/>
</dbReference>
<reference evidence="3 4" key="1">
    <citation type="submission" date="2016-03" db="EMBL/GenBank/DDBJ databases">
        <title>Comparative genomics of Pseudogymnoascus destructans, the fungus causing white-nose syndrome of bats.</title>
        <authorList>
            <person name="Palmer J.M."/>
            <person name="Drees K.P."/>
            <person name="Foster J.T."/>
            <person name="Lindner D.L."/>
        </authorList>
    </citation>
    <scope>NUCLEOTIDE SEQUENCE [LARGE SCALE GENOMIC DNA]</scope>
    <source>
        <strain evidence="3 4">UAMH 10579</strain>
    </source>
</reference>
<dbReference type="AlphaFoldDB" id="A0A1B8GMR8"/>
<evidence type="ECO:0000259" key="2">
    <source>
        <dbReference type="Pfam" id="PF05368"/>
    </source>
</evidence>
<dbReference type="Proteomes" id="UP000091956">
    <property type="component" value="Unassembled WGS sequence"/>
</dbReference>
<dbReference type="InterPro" id="IPR008030">
    <property type="entry name" value="NmrA-like"/>
</dbReference>
<accession>A0A1B8GMR8</accession>
<protein>
    <recommendedName>
        <fullName evidence="2">NmrA-like domain-containing protein</fullName>
    </recommendedName>
</protein>
<sequence length="390" mass="42877">MLFQMQLLSITWTYSWGIYSCLLPYFDLTLLSIPVLPASTAFITSSASTRNFEITMSLPNIFLIGASGYIGGTFLTFLTKARPNLPIRALVRSEEHADILRKFYGSAVTPVIGSLEDSDFLRAEASKANIIVQAAPGMETAIAALIEGAALNPLNKSLKESDRPAIVHISGSSNISHPVLGELLPRVFSDVDDLDDILALDPSRIQVPCENAIRTLSKEKNVRSVIISPPTILGHGKGAIKTETFQVGWYNAIIENGASFLLGKGTNAWSTVSISDLGRAILFVFDEILKGEQSRIEYGDSGYYWVEAFEVSLMDRAKAIGERLFKEGKIGTPEVELKSLEEVTSRWSVYMGYLIGSSSRIKADRLKALGWKPLDFDWKVLVEEKGGKRC</sequence>
<name>A0A1B8GMR8_9PEZI</name>
<keyword evidence="4" id="KW-1185">Reference proteome</keyword>
<dbReference type="EMBL" id="KV460224">
    <property type="protein sequence ID" value="OBT97088.2"/>
    <property type="molecule type" value="Genomic_DNA"/>
</dbReference>
<proteinExistence type="predicted"/>